<evidence type="ECO:0000259" key="8">
    <source>
        <dbReference type="PROSITE" id="PS51918"/>
    </source>
</evidence>
<dbReference type="GO" id="GO:0046872">
    <property type="term" value="F:metal ion binding"/>
    <property type="evidence" value="ECO:0007669"/>
    <property type="project" value="UniProtKB-KW"/>
</dbReference>
<dbReference type="GO" id="GO:0051539">
    <property type="term" value="F:4 iron, 4 sulfur cluster binding"/>
    <property type="evidence" value="ECO:0007669"/>
    <property type="project" value="InterPro"/>
</dbReference>
<dbReference type="GO" id="GO:0004109">
    <property type="term" value="F:coproporphyrinogen oxidase activity"/>
    <property type="evidence" value="ECO:0007669"/>
    <property type="project" value="InterPro"/>
</dbReference>
<dbReference type="CDD" id="cd01335">
    <property type="entry name" value="Radical_SAM"/>
    <property type="match status" value="1"/>
</dbReference>
<dbReference type="SFLD" id="SFLDF00562">
    <property type="entry name" value="HemN-like__clustered_with_heat"/>
    <property type="match status" value="1"/>
</dbReference>
<keyword evidence="7" id="KW-0143">Chaperone</keyword>
<dbReference type="Gene3D" id="3.20.20.70">
    <property type="entry name" value="Aldolase class I"/>
    <property type="match status" value="1"/>
</dbReference>
<evidence type="ECO:0000256" key="7">
    <source>
        <dbReference type="ARBA" id="ARBA00023186"/>
    </source>
</evidence>
<dbReference type="InterPro" id="IPR058240">
    <property type="entry name" value="rSAM_sf"/>
</dbReference>
<evidence type="ECO:0000256" key="2">
    <source>
        <dbReference type="ARBA" id="ARBA00022617"/>
    </source>
</evidence>
<evidence type="ECO:0000313" key="9">
    <source>
        <dbReference type="EMBL" id="VAW94076.1"/>
    </source>
</evidence>
<dbReference type="SFLD" id="SFLDS00029">
    <property type="entry name" value="Radical_SAM"/>
    <property type="match status" value="1"/>
</dbReference>
<dbReference type="Pfam" id="PF04055">
    <property type="entry name" value="Radical_SAM"/>
    <property type="match status" value="1"/>
</dbReference>
<name>A0A3B1AN09_9ZZZZ</name>
<evidence type="ECO:0000256" key="4">
    <source>
        <dbReference type="ARBA" id="ARBA00022723"/>
    </source>
</evidence>
<keyword evidence="5" id="KW-0408">Iron</keyword>
<sequence length="390" mass="43360">MFQFTELPPLSLYIHFPWCERKCPYCDFNSHQPRSTVPERAYVDALLRDLADDLPRVWGRAVQTVFIGGGTPSLLSVEAVDQLLSGLRALLALRPDAEITLEANPGSAEQARFAEYRAAGINRLSVGVQSFSDDSLQRLGRIHGRCEAIAAAEMAHAAGFDNLNLDLMFALPAQDPAQAAEDVATAIALEPTHISYYQLTLEPNTRFFTQPPRLPDDDSAWRIQQQGQTLLAEAGYGQYEVSAYAREGRRCAHNINYWQFGDYLGIGAGAHAKLSDAAQQNITRLAKRRGPQDYLDADRVTQRIQSEHTITRSEVGLEFMMNALRLTEGFAPPLFAAHTGQPLTLVETPLRMAEEKGLLDWSVDNIRASKKGRLFLDDLLGIFTDLEKGR</sequence>
<dbReference type="NCBIfam" id="TIGR00539">
    <property type="entry name" value="hemN_rel"/>
    <property type="match status" value="1"/>
</dbReference>
<keyword evidence="6" id="KW-0411">Iron-sulfur</keyword>
<dbReference type="EMBL" id="UOFU01000043">
    <property type="protein sequence ID" value="VAW94076.1"/>
    <property type="molecule type" value="Genomic_DNA"/>
</dbReference>
<dbReference type="SFLD" id="SFLDG01065">
    <property type="entry name" value="anaerobic_coproporphyrinogen-I"/>
    <property type="match status" value="1"/>
</dbReference>
<comment type="similarity">
    <text evidence="1">Belongs to the anaerobic coproporphyrinogen-III oxidase family. HemW subfamily.</text>
</comment>
<dbReference type="GO" id="GO:0006779">
    <property type="term" value="P:porphyrin-containing compound biosynthetic process"/>
    <property type="evidence" value="ECO:0007669"/>
    <property type="project" value="InterPro"/>
</dbReference>
<dbReference type="InterPro" id="IPR034505">
    <property type="entry name" value="Coproporphyrinogen-III_oxidase"/>
</dbReference>
<dbReference type="PANTHER" id="PTHR13932">
    <property type="entry name" value="COPROPORPHYRINIGEN III OXIDASE"/>
    <property type="match status" value="1"/>
</dbReference>
<feature type="domain" description="Radical SAM core" evidence="8">
    <location>
        <begin position="4"/>
        <end position="240"/>
    </location>
</feature>
<dbReference type="PROSITE" id="PS51918">
    <property type="entry name" value="RADICAL_SAM"/>
    <property type="match status" value="1"/>
</dbReference>
<keyword evidence="3" id="KW-0949">S-adenosyl-L-methionine</keyword>
<dbReference type="SUPFAM" id="SSF102114">
    <property type="entry name" value="Radical SAM enzymes"/>
    <property type="match status" value="1"/>
</dbReference>
<evidence type="ECO:0000256" key="3">
    <source>
        <dbReference type="ARBA" id="ARBA00022691"/>
    </source>
</evidence>
<evidence type="ECO:0000256" key="1">
    <source>
        <dbReference type="ARBA" id="ARBA00006100"/>
    </source>
</evidence>
<protein>
    <submittedName>
        <fullName evidence="9">Radical SAM family enzyme, similar to coproporphyrinogen III oxidase, oxygen-independent, clustered with nucleoside-triphosphatase RdgB</fullName>
    </submittedName>
</protein>
<keyword evidence="2" id="KW-0349">Heme</keyword>
<dbReference type="InterPro" id="IPR004559">
    <property type="entry name" value="HemW-like"/>
</dbReference>
<accession>A0A3B1AN09</accession>
<dbReference type="InterPro" id="IPR010723">
    <property type="entry name" value="HemN_C"/>
</dbReference>
<dbReference type="SFLD" id="SFLDG01082">
    <property type="entry name" value="B12-binding_domain_containing"/>
    <property type="match status" value="1"/>
</dbReference>
<reference evidence="9" key="1">
    <citation type="submission" date="2018-06" db="EMBL/GenBank/DDBJ databases">
        <authorList>
            <person name="Zhirakovskaya E."/>
        </authorList>
    </citation>
    <scope>NUCLEOTIDE SEQUENCE</scope>
</reference>
<dbReference type="AlphaFoldDB" id="A0A3B1AN09"/>
<proteinExistence type="inferred from homology"/>
<dbReference type="SMART" id="SM00729">
    <property type="entry name" value="Elp3"/>
    <property type="match status" value="1"/>
</dbReference>
<keyword evidence="4" id="KW-0479">Metal-binding</keyword>
<evidence type="ECO:0000256" key="6">
    <source>
        <dbReference type="ARBA" id="ARBA00023014"/>
    </source>
</evidence>
<dbReference type="InterPro" id="IPR006638">
    <property type="entry name" value="Elp3/MiaA/NifB-like_rSAM"/>
</dbReference>
<dbReference type="GO" id="GO:0005737">
    <property type="term" value="C:cytoplasm"/>
    <property type="evidence" value="ECO:0007669"/>
    <property type="project" value="InterPro"/>
</dbReference>
<dbReference type="Pfam" id="PF06969">
    <property type="entry name" value="HemN_C"/>
    <property type="match status" value="1"/>
</dbReference>
<organism evidence="9">
    <name type="scientific">hydrothermal vent metagenome</name>
    <dbReference type="NCBI Taxonomy" id="652676"/>
    <lineage>
        <taxon>unclassified sequences</taxon>
        <taxon>metagenomes</taxon>
        <taxon>ecological metagenomes</taxon>
    </lineage>
</organism>
<dbReference type="InterPro" id="IPR013785">
    <property type="entry name" value="Aldolase_TIM"/>
</dbReference>
<dbReference type="PANTHER" id="PTHR13932:SF5">
    <property type="entry name" value="RADICAL S-ADENOSYL METHIONINE DOMAIN-CONTAINING PROTEIN 1, MITOCHONDRIAL"/>
    <property type="match status" value="1"/>
</dbReference>
<dbReference type="SFLD" id="SFLDF00288">
    <property type="entry name" value="HemN-like__clustered_with_nucl"/>
    <property type="match status" value="1"/>
</dbReference>
<evidence type="ECO:0000256" key="5">
    <source>
        <dbReference type="ARBA" id="ARBA00023004"/>
    </source>
</evidence>
<gene>
    <name evidence="9" type="ORF">MNBD_GAMMA20-1368</name>
</gene>
<dbReference type="InterPro" id="IPR007197">
    <property type="entry name" value="rSAM"/>
</dbReference>